<comment type="pathway">
    <text evidence="3 4">Cofactor biosynthesis; coenzyme A biosynthesis; CoA from (R)-pantothenate: step 3/5.</text>
</comment>
<evidence type="ECO:0000259" key="5">
    <source>
        <dbReference type="Pfam" id="PF02441"/>
    </source>
</evidence>
<proteinExistence type="inferred from homology"/>
<feature type="binding site" evidence="3">
    <location>
        <position position="278"/>
    </location>
    <ligand>
        <name>CTP</name>
        <dbReference type="ChEBI" id="CHEBI:37563"/>
    </ligand>
</feature>
<comment type="similarity">
    <text evidence="3 4">In the N-terminal section; belongs to the HFCD (homo-oligomeric flavin containing Cys decarboxylase) superfamily.</text>
</comment>
<dbReference type="InterPro" id="IPR003382">
    <property type="entry name" value="Flavoprotein"/>
</dbReference>
<accession>A0ABX5FF35</accession>
<dbReference type="PANTHER" id="PTHR14359">
    <property type="entry name" value="HOMO-OLIGOMERIC FLAVIN CONTAINING CYS DECARBOXYLASE FAMILY"/>
    <property type="match status" value="1"/>
</dbReference>
<feature type="region of interest" description="Phosphopantothenate--cysteine ligase" evidence="3">
    <location>
        <begin position="190"/>
        <end position="400"/>
    </location>
</feature>
<dbReference type="Gene3D" id="3.40.50.1950">
    <property type="entry name" value="Flavin prenyltransferase-like"/>
    <property type="match status" value="1"/>
</dbReference>
<dbReference type="Pfam" id="PF02441">
    <property type="entry name" value="Flavoprotein"/>
    <property type="match status" value="1"/>
</dbReference>
<dbReference type="InterPro" id="IPR035929">
    <property type="entry name" value="CoaB-like_sf"/>
</dbReference>
<keyword evidence="2 3" id="KW-0456">Lyase</keyword>
<feature type="binding site" evidence="3">
    <location>
        <begin position="306"/>
        <end position="309"/>
    </location>
    <ligand>
        <name>CTP</name>
        <dbReference type="ChEBI" id="CHEBI:37563"/>
    </ligand>
</feature>
<dbReference type="EC" id="6.3.2.5" evidence="3"/>
<comment type="catalytic activity">
    <reaction evidence="3 4">
        <text>(R)-4'-phosphopantothenate + L-cysteine + CTP = N-[(R)-4-phosphopantothenoyl]-L-cysteine + CMP + diphosphate + H(+)</text>
        <dbReference type="Rhea" id="RHEA:19397"/>
        <dbReference type="ChEBI" id="CHEBI:10986"/>
        <dbReference type="ChEBI" id="CHEBI:15378"/>
        <dbReference type="ChEBI" id="CHEBI:33019"/>
        <dbReference type="ChEBI" id="CHEBI:35235"/>
        <dbReference type="ChEBI" id="CHEBI:37563"/>
        <dbReference type="ChEBI" id="CHEBI:59458"/>
        <dbReference type="ChEBI" id="CHEBI:60377"/>
        <dbReference type="EC" id="6.3.2.5"/>
    </reaction>
</comment>
<feature type="domain" description="DNA/pantothenate metabolism flavoprotein C-terminal" evidence="6">
    <location>
        <begin position="185"/>
        <end position="392"/>
    </location>
</feature>
<name>A0ABX5FF35_9BURK</name>
<reference evidence="7 8" key="1">
    <citation type="journal article" date="2017" name="Front. Microbiol.">
        <title>Genome of Ca. Pandoraea novymonadis, an Endosymbiotic Bacterium of the Trypanosomatid Novymonas esmeraldas.</title>
        <authorList>
            <person name="Kostygov A.Y."/>
            <person name="Butenko A."/>
            <person name="Nenarokova A."/>
            <person name="Tashyreva D."/>
            <person name="Flegontov P."/>
            <person name="Lukes J."/>
            <person name="Yurchenko V."/>
        </authorList>
    </citation>
    <scope>NUCLEOTIDE SEQUENCE [LARGE SCALE GENOMIC DNA]</scope>
    <source>
        <strain evidence="7 8">E262</strain>
    </source>
</reference>
<evidence type="ECO:0000256" key="1">
    <source>
        <dbReference type="ARBA" id="ARBA00022793"/>
    </source>
</evidence>
<keyword evidence="1 3" id="KW-0210">Decarboxylase</keyword>
<comment type="caution">
    <text evidence="3">Lacks conserved residue(s) required for the propagation of feature annotation.</text>
</comment>
<dbReference type="PROSITE" id="PS51257">
    <property type="entry name" value="PROKAR_LIPOPROTEIN"/>
    <property type="match status" value="1"/>
</dbReference>
<dbReference type="PANTHER" id="PTHR14359:SF6">
    <property type="entry name" value="PHOSPHOPANTOTHENOYLCYSTEINE DECARBOXYLASE"/>
    <property type="match status" value="1"/>
</dbReference>
<feature type="region of interest" description="Phosphopantothenoylcysteine decarboxylase" evidence="3">
    <location>
        <begin position="1"/>
        <end position="189"/>
    </location>
</feature>
<feature type="binding site" evidence="3">
    <location>
        <position position="342"/>
    </location>
    <ligand>
        <name>CTP</name>
        <dbReference type="ChEBI" id="CHEBI:37563"/>
    </ligand>
</feature>
<dbReference type="NCBIfam" id="TIGR00521">
    <property type="entry name" value="coaBC_dfp"/>
    <property type="match status" value="1"/>
</dbReference>
<comment type="caution">
    <text evidence="7">The sequence shown here is derived from an EMBL/GenBank/DDBJ whole genome shotgun (WGS) entry which is preliminary data.</text>
</comment>
<dbReference type="Gene3D" id="3.40.50.10300">
    <property type="entry name" value="CoaB-like"/>
    <property type="match status" value="1"/>
</dbReference>
<keyword evidence="3 4" id="KW-0436">Ligase</keyword>
<gene>
    <name evidence="3 7" type="primary">coaBC</name>
    <name evidence="7" type="ORF">BZL35_00041</name>
</gene>
<dbReference type="Pfam" id="PF04127">
    <property type="entry name" value="DFP"/>
    <property type="match status" value="1"/>
</dbReference>
<comment type="cofactor">
    <cofactor evidence="3">
        <name>Mg(2+)</name>
        <dbReference type="ChEBI" id="CHEBI:18420"/>
    </cofactor>
</comment>
<dbReference type="SUPFAM" id="SSF102645">
    <property type="entry name" value="CoaB-like"/>
    <property type="match status" value="1"/>
</dbReference>
<evidence type="ECO:0000256" key="2">
    <source>
        <dbReference type="ARBA" id="ARBA00023239"/>
    </source>
</evidence>
<feature type="binding site" evidence="3">
    <location>
        <position position="288"/>
    </location>
    <ligand>
        <name>CTP</name>
        <dbReference type="ChEBI" id="CHEBI:37563"/>
    </ligand>
</feature>
<dbReference type="Proteomes" id="UP000242660">
    <property type="component" value="Unassembled WGS sequence"/>
</dbReference>
<evidence type="ECO:0000256" key="4">
    <source>
        <dbReference type="RuleBase" id="RU364078"/>
    </source>
</evidence>
<comment type="function">
    <text evidence="3">Catalyzes two sequential steps in the biosynthesis of coenzyme A. In the first step cysteine is conjugated to 4'-phosphopantothenate to form 4-phosphopantothenoylcysteine. In the second step the latter compound is decarboxylated to form 4'-phosphopantotheine.</text>
</comment>
<dbReference type="EC" id="4.1.1.36" evidence="3"/>
<keyword evidence="3" id="KW-0511">Multifunctional enzyme</keyword>
<evidence type="ECO:0000256" key="3">
    <source>
        <dbReference type="HAMAP-Rule" id="MF_02225"/>
    </source>
</evidence>
<keyword evidence="3" id="KW-0479">Metal-binding</keyword>
<comment type="catalytic activity">
    <reaction evidence="3 4">
        <text>N-[(R)-4-phosphopantothenoyl]-L-cysteine + H(+) = (R)-4'-phosphopantetheine + CO2</text>
        <dbReference type="Rhea" id="RHEA:16793"/>
        <dbReference type="ChEBI" id="CHEBI:15378"/>
        <dbReference type="ChEBI" id="CHEBI:16526"/>
        <dbReference type="ChEBI" id="CHEBI:59458"/>
        <dbReference type="ChEBI" id="CHEBI:61723"/>
        <dbReference type="EC" id="4.1.1.36"/>
    </reaction>
</comment>
<comment type="pathway">
    <text evidence="3 4">Cofactor biosynthesis; coenzyme A biosynthesis; CoA from (R)-pantothenate: step 2/5.</text>
</comment>
<organism evidence="7 8">
    <name type="scientific">Candidatus Pandoraea novymonadis</name>
    <dbReference type="NCBI Taxonomy" id="1808959"/>
    <lineage>
        <taxon>Bacteria</taxon>
        <taxon>Pseudomonadati</taxon>
        <taxon>Pseudomonadota</taxon>
        <taxon>Betaproteobacteria</taxon>
        <taxon>Burkholderiales</taxon>
        <taxon>Burkholderiaceae</taxon>
        <taxon>Pandoraea</taxon>
    </lineage>
</organism>
<comment type="function">
    <text evidence="4">Catalyzes two steps in the biosynthesis of coenzyme A. In the first step cysteine is conjugated to 4'-phosphopantothenate to form 4-phosphopantothenoylcysteine, in the latter compound is decarboxylated to form 4'-phosphopantotheine.</text>
</comment>
<dbReference type="SUPFAM" id="SSF52507">
    <property type="entry name" value="Homo-oligomeric flavin-containing Cys decarboxylases, HFCD"/>
    <property type="match status" value="1"/>
</dbReference>
<evidence type="ECO:0000313" key="8">
    <source>
        <dbReference type="Proteomes" id="UP000242660"/>
    </source>
</evidence>
<evidence type="ECO:0000259" key="6">
    <source>
        <dbReference type="Pfam" id="PF04127"/>
    </source>
</evidence>
<feature type="domain" description="Flavoprotein" evidence="5">
    <location>
        <begin position="6"/>
        <end position="176"/>
    </location>
</feature>
<dbReference type="HAMAP" id="MF_02225">
    <property type="entry name" value="CoaBC"/>
    <property type="match status" value="1"/>
</dbReference>
<keyword evidence="3" id="KW-0460">Magnesium</keyword>
<dbReference type="InterPro" id="IPR005252">
    <property type="entry name" value="CoaBC"/>
</dbReference>
<dbReference type="InterPro" id="IPR007085">
    <property type="entry name" value="DNA/pantothenate-metab_flavo_C"/>
</dbReference>
<feature type="binding site" evidence="3">
    <location>
        <position position="324"/>
    </location>
    <ligand>
        <name>CTP</name>
        <dbReference type="ChEBI" id="CHEBI:37563"/>
    </ligand>
</feature>
<dbReference type="RefSeq" id="WP_106181692.1">
    <property type="nucleotide sequence ID" value="NZ_MUHY01000001.1"/>
</dbReference>
<keyword evidence="8" id="KW-1185">Reference proteome</keyword>
<dbReference type="EMBL" id="MUHY01000001">
    <property type="protein sequence ID" value="PSB91827.1"/>
    <property type="molecule type" value="Genomic_DNA"/>
</dbReference>
<keyword evidence="3 4" id="KW-0285">Flavoprotein</keyword>
<sequence>MELAGKTIILGLTGGISCYKSAELTRLLTKASASVQVVMTDSATQFITPLTMQALSGRPVFTSQWDTRIGNNMAHIDLSRKADAILIAPASTNFIAKLANGLCDDLLSTLCIARDGPLLIAPAMNLQMWSHPATQRNVSQLRSDGVSIIGPANGAQACGEIGDGRMLEPEDLYEALVGFFQQKLLSGRRVLLTAGPTFEPIDPVRGLTNLSSGKMGFALARAAQQAGAEVHLISGPSALATPYGVKRSDVQTAQQMYDCAMENVGNQDLFIAVAAVSDWRVSNIARHKIKKKHDTDVPQFSFVQNPDILASIAALPQAPFCIGFAAESDDLEKHADAKRRRKKIPLLVANLGPTTFGQDNNEVILFDDTGQQHFARTDKVTLARLLIAEITKRLPTQSKK</sequence>
<feature type="binding site" evidence="3">
    <location>
        <position position="338"/>
    </location>
    <ligand>
        <name>CTP</name>
        <dbReference type="ChEBI" id="CHEBI:37563"/>
    </ligand>
</feature>
<feature type="active site" description="Proton donor" evidence="3">
    <location>
        <position position="158"/>
    </location>
</feature>
<dbReference type="InterPro" id="IPR036551">
    <property type="entry name" value="Flavin_trans-like"/>
</dbReference>
<protein>
    <recommendedName>
        <fullName evidence="3">Coenzyme A biosynthesis bifunctional protein CoaBC</fullName>
    </recommendedName>
    <alternativeName>
        <fullName evidence="3">DNA/pantothenate metabolism flavoprotein</fullName>
    </alternativeName>
    <alternativeName>
        <fullName evidence="3">Phosphopantothenoylcysteine synthetase/decarboxylase</fullName>
        <shortName evidence="3">PPCS-PPCDC</shortName>
    </alternativeName>
    <domain>
        <recommendedName>
            <fullName evidence="3">Phosphopantothenoylcysteine decarboxylase</fullName>
            <shortName evidence="3">PPC decarboxylase</shortName>
            <shortName evidence="3">PPC-DC</shortName>
            <ecNumber evidence="3">4.1.1.36</ecNumber>
        </recommendedName>
        <alternativeName>
            <fullName evidence="3">CoaC</fullName>
        </alternativeName>
    </domain>
    <domain>
        <recommendedName>
            <fullName evidence="3">Phosphopantothenate--cysteine ligase</fullName>
            <ecNumber evidence="3">6.3.2.5</ecNumber>
        </recommendedName>
        <alternativeName>
            <fullName evidence="3">CoaB</fullName>
        </alternativeName>
        <alternativeName>
            <fullName evidence="3">Phosphopantothenoylcysteine synthetase</fullName>
            <shortName evidence="3">PPC synthetase</shortName>
            <shortName evidence="3">PPC-S</shortName>
        </alternativeName>
    </domain>
</protein>
<evidence type="ECO:0000313" key="7">
    <source>
        <dbReference type="EMBL" id="PSB91827.1"/>
    </source>
</evidence>
<comment type="similarity">
    <text evidence="3 4">In the C-terminal section; belongs to the PPC synthetase family.</text>
</comment>
<comment type="cofactor">
    <cofactor evidence="3">
        <name>FMN</name>
        <dbReference type="ChEBI" id="CHEBI:58210"/>
    </cofactor>
    <text evidence="3">Binds 1 FMN per subunit.</text>
</comment>
<keyword evidence="3 4" id="KW-0288">FMN</keyword>